<evidence type="ECO:0000313" key="2">
    <source>
        <dbReference type="Proteomes" id="UP001496674"/>
    </source>
</evidence>
<gene>
    <name evidence="1" type="ORF">BSYN_02970</name>
</gene>
<accession>A0ABM8I7E0</accession>
<organism evidence="1 2">
    <name type="scientific">Bacteroides sedimenti</name>
    <dbReference type="NCBI Taxonomy" id="2136147"/>
    <lineage>
        <taxon>Bacteria</taxon>
        <taxon>Pseudomonadati</taxon>
        <taxon>Bacteroidota</taxon>
        <taxon>Bacteroidia</taxon>
        <taxon>Bacteroidales</taxon>
        <taxon>Bacteroidaceae</taxon>
        <taxon>Bacteroides</taxon>
    </lineage>
</organism>
<name>A0ABM8I7E0_9BACE</name>
<evidence type="ECO:0000313" key="1">
    <source>
        <dbReference type="EMBL" id="BEG98032.1"/>
    </source>
</evidence>
<evidence type="ECO:0008006" key="3">
    <source>
        <dbReference type="Google" id="ProtNLM"/>
    </source>
</evidence>
<sequence length="457" mass="52313">MYIDLQKESSTFTLKILVMKPKLIHWIILPILFICCSKSTAQQLAETILQDVSLKQVDSMARAVIRSGFNAGSGYSQIWARDMNTFVETACEESNPADLRNAILLFFALQQPNNEMIDGYVLKKDFTWYDNTPYYSDAAPNHVAFKNTVETDQETSLIQIVGKYICKTGDCSILKETIAGKTVSERMELMIDYLMTERYSKKYGLLYGAMTADWGDVQPYDDFGCDMNNLSYRAIDVYDNAMMIIALDYLQKMTNDQTKKTHWKELRKSFVKNTRKYLWDKKRNKFIPHIYIDKSPIPDGFNELDVHYHGGTSVAIEAGLLSKKEISIVLKQMVENVHLSGMPSIGLTLYPVYPEGFFHGGMSKPYIYQNGGDWTWFGGRMIQQLIAYGFVEDAYTQVRPMIDRVIKNKGFYEWYGKGNIPNGSGNFKGSAGVLAKAIEMFHQWAEKKQINCKFKSK</sequence>
<dbReference type="InterPro" id="IPR008928">
    <property type="entry name" value="6-hairpin_glycosidase_sf"/>
</dbReference>
<reference evidence="1 2" key="1">
    <citation type="submission" date="2023-04" db="EMBL/GenBank/DDBJ databases">
        <title>Draft genome sequence of acteroides sedimenti strain YN3PY1.</title>
        <authorList>
            <person name="Yoshida N."/>
        </authorList>
    </citation>
    <scope>NUCLEOTIDE SEQUENCE [LARGE SCALE GENOMIC DNA]</scope>
    <source>
        <strain evidence="1 2">YN3PY1</strain>
    </source>
</reference>
<dbReference type="EMBL" id="AP028055">
    <property type="protein sequence ID" value="BEG98032.1"/>
    <property type="molecule type" value="Genomic_DNA"/>
</dbReference>
<dbReference type="Gene3D" id="1.50.10.10">
    <property type="match status" value="1"/>
</dbReference>
<keyword evidence="2" id="KW-1185">Reference proteome</keyword>
<proteinExistence type="predicted"/>
<dbReference type="SUPFAM" id="SSF48208">
    <property type="entry name" value="Six-hairpin glycosidases"/>
    <property type="match status" value="1"/>
</dbReference>
<dbReference type="Proteomes" id="UP001496674">
    <property type="component" value="Chromosome"/>
</dbReference>
<protein>
    <recommendedName>
        <fullName evidence="3">Glycosyl hydrolase 36 catalytic domain-containing protein</fullName>
    </recommendedName>
</protein>
<dbReference type="InterPro" id="IPR012341">
    <property type="entry name" value="6hp_glycosidase-like_sf"/>
</dbReference>